<proteinExistence type="predicted"/>
<dbReference type="EMBL" id="KK583251">
    <property type="protein sequence ID" value="KDO23676.1"/>
    <property type="molecule type" value="Genomic_DNA"/>
</dbReference>
<sequence>MTFHVTYEPNCFFFVRPLSHKVYATTYKTAPACFGDAVHVTLDVFDVAQQGIGVDGGLRVPFNAEMVLALGPSMVWLQTCARGSDMRFVPPASSALCLFVQPLVAPDLPDVHARPHHVLSIRLVWNSVWNGLDFF</sequence>
<organism evidence="1 2">
    <name type="scientific">Saprolegnia parasitica (strain CBS 223.65)</name>
    <dbReference type="NCBI Taxonomy" id="695850"/>
    <lineage>
        <taxon>Eukaryota</taxon>
        <taxon>Sar</taxon>
        <taxon>Stramenopiles</taxon>
        <taxon>Oomycota</taxon>
        <taxon>Saprolegniomycetes</taxon>
        <taxon>Saprolegniales</taxon>
        <taxon>Saprolegniaceae</taxon>
        <taxon>Saprolegnia</taxon>
    </lineage>
</organism>
<evidence type="ECO:0000313" key="2">
    <source>
        <dbReference type="Proteomes" id="UP000030745"/>
    </source>
</evidence>
<dbReference type="AlphaFoldDB" id="A0A067CB01"/>
<dbReference type="Proteomes" id="UP000030745">
    <property type="component" value="Unassembled WGS sequence"/>
</dbReference>
<accession>A0A067CB01</accession>
<dbReference type="RefSeq" id="XP_012205659.1">
    <property type="nucleotide sequence ID" value="XM_012350269.1"/>
</dbReference>
<dbReference type="KEGG" id="spar:SPRG_11124"/>
<dbReference type="GeneID" id="24133193"/>
<reference evidence="1 2" key="1">
    <citation type="journal article" date="2013" name="PLoS Genet.">
        <title>Distinctive expansion of potential virulence genes in the genome of the oomycete fish pathogen Saprolegnia parasitica.</title>
        <authorList>
            <person name="Jiang R.H."/>
            <person name="de Bruijn I."/>
            <person name="Haas B.J."/>
            <person name="Belmonte R."/>
            <person name="Lobach L."/>
            <person name="Christie J."/>
            <person name="van den Ackerveken G."/>
            <person name="Bottin A."/>
            <person name="Bulone V."/>
            <person name="Diaz-Moreno S.M."/>
            <person name="Dumas B."/>
            <person name="Fan L."/>
            <person name="Gaulin E."/>
            <person name="Govers F."/>
            <person name="Grenville-Briggs L.J."/>
            <person name="Horner N.R."/>
            <person name="Levin J.Z."/>
            <person name="Mammella M."/>
            <person name="Meijer H.J."/>
            <person name="Morris P."/>
            <person name="Nusbaum C."/>
            <person name="Oome S."/>
            <person name="Phillips A.J."/>
            <person name="van Rooyen D."/>
            <person name="Rzeszutek E."/>
            <person name="Saraiva M."/>
            <person name="Secombes C.J."/>
            <person name="Seidl M.F."/>
            <person name="Snel B."/>
            <person name="Stassen J.H."/>
            <person name="Sykes S."/>
            <person name="Tripathy S."/>
            <person name="van den Berg H."/>
            <person name="Vega-Arreguin J.C."/>
            <person name="Wawra S."/>
            <person name="Young S.K."/>
            <person name="Zeng Q."/>
            <person name="Dieguez-Uribeondo J."/>
            <person name="Russ C."/>
            <person name="Tyler B.M."/>
            <person name="van West P."/>
        </authorList>
    </citation>
    <scope>NUCLEOTIDE SEQUENCE [LARGE SCALE GENOMIC DNA]</scope>
    <source>
        <strain evidence="1 2">CBS 223.65</strain>
    </source>
</reference>
<gene>
    <name evidence="1" type="ORF">SPRG_11124</name>
</gene>
<dbReference type="VEuPathDB" id="FungiDB:SPRG_11124"/>
<keyword evidence="2" id="KW-1185">Reference proteome</keyword>
<evidence type="ECO:0000313" key="1">
    <source>
        <dbReference type="EMBL" id="KDO23676.1"/>
    </source>
</evidence>
<protein>
    <submittedName>
        <fullName evidence="1">Uncharacterized protein</fullName>
    </submittedName>
</protein>
<name>A0A067CB01_SAPPC</name>